<dbReference type="Proteomes" id="UP000325763">
    <property type="component" value="Chromosome"/>
</dbReference>
<dbReference type="HOGENOM" id="CLU_051479_2_0_11"/>
<reference evidence="3" key="1">
    <citation type="submission" date="2014-09" db="EMBL/GenBank/DDBJ databases">
        <title>Sequence of the Streptomyces nodosus genome.</title>
        <authorList>
            <person name="Sweeney P."/>
            <person name="Stephens N."/>
            <person name="Murphy C."/>
            <person name="Caffrey P."/>
        </authorList>
    </citation>
    <scope>NUCLEOTIDE SEQUENCE [LARGE SCALE GENOMIC DNA]</scope>
    <source>
        <strain evidence="3">ATCC 14899</strain>
    </source>
</reference>
<keyword evidence="3" id="KW-1185">Reference proteome</keyword>
<dbReference type="RefSeq" id="WP_043438231.1">
    <property type="nucleotide sequence ID" value="NZ_CP009313.1"/>
</dbReference>
<dbReference type="GO" id="GO:0016491">
    <property type="term" value="F:oxidoreductase activity"/>
    <property type="evidence" value="ECO:0007669"/>
    <property type="project" value="InterPro"/>
</dbReference>
<accession>A0A0B5DHU5</accession>
<dbReference type="Proteomes" id="UP000031526">
    <property type="component" value="Chromosome"/>
</dbReference>
<dbReference type="AlphaFoldDB" id="A0A0B5DHU5"/>
<dbReference type="Gene3D" id="3.40.109.10">
    <property type="entry name" value="NADH Oxidase"/>
    <property type="match status" value="2"/>
</dbReference>
<dbReference type="SUPFAM" id="SSF55469">
    <property type="entry name" value="FMN-dependent nitroreductase-like"/>
    <property type="match status" value="2"/>
</dbReference>
<name>A0A0B5DHU5_9ACTN</name>
<protein>
    <submittedName>
        <fullName evidence="1">Nitroreductase</fullName>
    </submittedName>
</protein>
<dbReference type="EMBL" id="CP009313">
    <property type="protein sequence ID" value="AJE39577.1"/>
    <property type="molecule type" value="Genomic_DNA"/>
</dbReference>
<dbReference type="PANTHER" id="PTHR23026:SF123">
    <property type="entry name" value="NAD(P)H NITROREDUCTASE RV3131-RELATED"/>
    <property type="match status" value="1"/>
</dbReference>
<dbReference type="InterPro" id="IPR000415">
    <property type="entry name" value="Nitroreductase-like"/>
</dbReference>
<evidence type="ECO:0000313" key="1">
    <source>
        <dbReference type="EMBL" id="AJE39577.1"/>
    </source>
</evidence>
<reference evidence="1 3" key="2">
    <citation type="journal article" date="2016" name="Appl. Microbiol. Biotechnol.">
        <title>Exploiting the genome sequence of Streptomyces nodosus for enhanced antibiotic production.</title>
        <authorList>
            <person name="Sweeney P."/>
            <person name="Murphy C.D."/>
            <person name="Caffrey P."/>
        </authorList>
    </citation>
    <scope>NUCLEOTIDE SEQUENCE [LARGE SCALE GENOMIC DNA]</scope>
    <source>
        <strain evidence="1 3">ATCC 14899</strain>
    </source>
</reference>
<dbReference type="OrthoDB" id="8156917at2"/>
<organism evidence="1 3">
    <name type="scientific">Streptomyces nodosus</name>
    <dbReference type="NCBI Taxonomy" id="40318"/>
    <lineage>
        <taxon>Bacteria</taxon>
        <taxon>Bacillati</taxon>
        <taxon>Actinomycetota</taxon>
        <taxon>Actinomycetes</taxon>
        <taxon>Kitasatosporales</taxon>
        <taxon>Streptomycetaceae</taxon>
        <taxon>Streptomyces</taxon>
    </lineage>
</organism>
<proteinExistence type="predicted"/>
<dbReference type="STRING" id="40318.SNOD_05740"/>
<reference evidence="2 4" key="3">
    <citation type="submission" date="2017-09" db="EMBL/GenBank/DDBJ databases">
        <title>Streptomyces genome completion.</title>
        <authorList>
            <person name="Lee N."/>
            <person name="Cho B.-K."/>
        </authorList>
    </citation>
    <scope>NUCLEOTIDE SEQUENCE [LARGE SCALE GENOMIC DNA]</scope>
    <source>
        <strain evidence="2 4">ATCC 14899</strain>
    </source>
</reference>
<evidence type="ECO:0000313" key="4">
    <source>
        <dbReference type="Proteomes" id="UP000325763"/>
    </source>
</evidence>
<dbReference type="InterPro" id="IPR050627">
    <property type="entry name" value="Nitroreductase/BluB"/>
</dbReference>
<evidence type="ECO:0000313" key="3">
    <source>
        <dbReference type="Proteomes" id="UP000031526"/>
    </source>
</evidence>
<dbReference type="EMBL" id="CP023747">
    <property type="protein sequence ID" value="QEV38161.1"/>
    <property type="molecule type" value="Genomic_DNA"/>
</dbReference>
<sequence length="329" mass="35482">MIAPPLDTTAVTALVGDATAAPSQHNVQPWRFRFLRESGVLQLRADLDRALPQTDPDRRNLYLGCGAALFNLRVAAAAAGREAAVRLLPDPADPALLAEVDLTGTVEADDDLALLHPAIGRRHTSRLPFSEEEIPDALRDGLCGAARREDAHLAFPDAWHVRSVLDLVQDAEGREARDPGVRGETARWARTEPAGGTPASDGIPAEAFGPGRWGADSPVRDFAAGRSVPGRGWAPFEKNPHIALLGTAEDRRVDWLRAGQALERVLLQATADGLVTSLTSQALEWPELRWAVRDPTSAMGHVQMVIRLGYGPEGHPTPRRPVSEVLEIA</sequence>
<gene>
    <name evidence="2" type="ORF">CP978_06080</name>
    <name evidence="1" type="ORF">SNOD_05740</name>
</gene>
<dbReference type="PANTHER" id="PTHR23026">
    <property type="entry name" value="NADPH NITROREDUCTASE"/>
    <property type="match status" value="1"/>
</dbReference>
<dbReference type="KEGG" id="snq:CP978_06080"/>
<dbReference type="NCBIfam" id="NF047509">
    <property type="entry name" value="Rv3131_FMN_oxido"/>
    <property type="match status" value="1"/>
</dbReference>
<evidence type="ECO:0000313" key="2">
    <source>
        <dbReference type="EMBL" id="QEV38161.1"/>
    </source>
</evidence>